<proteinExistence type="predicted"/>
<keyword evidence="1" id="KW-0880">Kelch repeat</keyword>
<reference evidence="3" key="1">
    <citation type="submission" date="2020-11" db="EMBL/GenBank/DDBJ databases">
        <authorList>
            <person name="Tran Van P."/>
        </authorList>
    </citation>
    <scope>NUCLEOTIDE SEQUENCE</scope>
</reference>
<gene>
    <name evidence="3" type="ORF">DSTB1V02_LOCUS12208</name>
</gene>
<dbReference type="AlphaFoldDB" id="A0A7R9ADZ3"/>
<dbReference type="Pfam" id="PF24681">
    <property type="entry name" value="Kelch_KLHDC2_KLHL20_DRC7"/>
    <property type="match status" value="1"/>
</dbReference>
<evidence type="ECO:0000313" key="3">
    <source>
        <dbReference type="EMBL" id="CAD7252450.1"/>
    </source>
</evidence>
<evidence type="ECO:0000313" key="4">
    <source>
        <dbReference type="Proteomes" id="UP000677054"/>
    </source>
</evidence>
<protein>
    <recommendedName>
        <fullName evidence="5">Kelch repeat-containing protein</fullName>
    </recommendedName>
</protein>
<dbReference type="PANTHER" id="PTHR46228">
    <property type="entry name" value="KELCH DOMAIN-CONTAINING PROTEIN"/>
    <property type="match status" value="1"/>
</dbReference>
<evidence type="ECO:0000256" key="1">
    <source>
        <dbReference type="ARBA" id="ARBA00022441"/>
    </source>
</evidence>
<keyword evidence="2" id="KW-0677">Repeat</keyword>
<keyword evidence="4" id="KW-1185">Reference proteome</keyword>
<accession>A0A7R9ADZ3</accession>
<sequence>MGGLEMFFETGNMTSSTRFRDGLSKQHWRLNFVTRRWERLPLKGNYPENAHGPLGKCYNKHMLLYGESRRDDSTTSNDLFVFDLNTLDWHIYPTGWTQPINRVGQGFVRTGTDVYFVGGMKWIRGTKSTKKYCSDVFHLDLRTGTWTALPSTQNPELK</sequence>
<dbReference type="InterPro" id="IPR015915">
    <property type="entry name" value="Kelch-typ_b-propeller"/>
</dbReference>
<organism evidence="3">
    <name type="scientific">Darwinula stevensoni</name>
    <dbReference type="NCBI Taxonomy" id="69355"/>
    <lineage>
        <taxon>Eukaryota</taxon>
        <taxon>Metazoa</taxon>
        <taxon>Ecdysozoa</taxon>
        <taxon>Arthropoda</taxon>
        <taxon>Crustacea</taxon>
        <taxon>Oligostraca</taxon>
        <taxon>Ostracoda</taxon>
        <taxon>Podocopa</taxon>
        <taxon>Podocopida</taxon>
        <taxon>Darwinulocopina</taxon>
        <taxon>Darwinuloidea</taxon>
        <taxon>Darwinulidae</taxon>
        <taxon>Darwinula</taxon>
    </lineage>
</organism>
<dbReference type="Gene3D" id="2.120.10.80">
    <property type="entry name" value="Kelch-type beta propeller"/>
    <property type="match status" value="1"/>
</dbReference>
<dbReference type="EMBL" id="LR903964">
    <property type="protein sequence ID" value="CAD7252450.1"/>
    <property type="molecule type" value="Genomic_DNA"/>
</dbReference>
<name>A0A7R9ADZ3_9CRUS</name>
<dbReference type="OrthoDB" id="10251809at2759"/>
<feature type="non-terminal residue" evidence="3">
    <location>
        <position position="158"/>
    </location>
</feature>
<dbReference type="EMBL" id="CAJPEV010004447">
    <property type="protein sequence ID" value="CAG0901796.1"/>
    <property type="molecule type" value="Genomic_DNA"/>
</dbReference>
<dbReference type="Proteomes" id="UP000677054">
    <property type="component" value="Unassembled WGS sequence"/>
</dbReference>
<evidence type="ECO:0008006" key="5">
    <source>
        <dbReference type="Google" id="ProtNLM"/>
    </source>
</evidence>
<dbReference type="SUPFAM" id="SSF117281">
    <property type="entry name" value="Kelch motif"/>
    <property type="match status" value="1"/>
</dbReference>
<evidence type="ECO:0000256" key="2">
    <source>
        <dbReference type="ARBA" id="ARBA00022737"/>
    </source>
</evidence>
<dbReference type="PANTHER" id="PTHR46228:SF2">
    <property type="entry name" value="KELCH REPEAT PROTEIN (AFU_ORTHOLOGUE AFUA_4G14350)"/>
    <property type="match status" value="1"/>
</dbReference>